<dbReference type="EMBL" id="LWAJ01000188">
    <property type="protein sequence ID" value="KZL49212.1"/>
    <property type="molecule type" value="Genomic_DNA"/>
</dbReference>
<proteinExistence type="predicted"/>
<reference evidence="3 4" key="1">
    <citation type="submission" date="2016-04" db="EMBL/GenBank/DDBJ databases">
        <title>Draft Genome Assembly of the Bloom-forming Cyanobacterium Nodularia spumigena Strain CENA596 in Shrimp Production Ponds.</title>
        <authorList>
            <person name="Popin R.V."/>
            <person name="Rigonato J."/>
            <person name="Abreu V.A."/>
            <person name="Andreote A.P."/>
            <person name="Silveira S.B."/>
            <person name="Odebrecht C."/>
            <person name="Fiore M.F."/>
        </authorList>
    </citation>
    <scope>NUCLEOTIDE SEQUENCE [LARGE SCALE GENOMIC DNA]</scope>
    <source>
        <strain evidence="3 4">CENA596</strain>
    </source>
</reference>
<name>A0A166J4E5_NODSP</name>
<dbReference type="AlphaFoldDB" id="A0A166J4E5"/>
<organism evidence="3 4">
    <name type="scientific">Nodularia spumigena CENA596</name>
    <dbReference type="NCBI Taxonomy" id="1819295"/>
    <lineage>
        <taxon>Bacteria</taxon>
        <taxon>Bacillati</taxon>
        <taxon>Cyanobacteriota</taxon>
        <taxon>Cyanophyceae</taxon>
        <taxon>Nostocales</taxon>
        <taxon>Nodulariaceae</taxon>
        <taxon>Nodularia</taxon>
    </lineage>
</organism>
<gene>
    <name evidence="3" type="ORF">A2T98_13970</name>
</gene>
<dbReference type="RefSeq" id="WP_063873289.1">
    <property type="nucleotide sequence ID" value="NZ_CAWMRI010000188.1"/>
</dbReference>
<keyword evidence="2" id="KW-0732">Signal</keyword>
<evidence type="ECO:0000256" key="2">
    <source>
        <dbReference type="SAM" id="SignalP"/>
    </source>
</evidence>
<evidence type="ECO:0000313" key="3">
    <source>
        <dbReference type="EMBL" id="KZL49212.1"/>
    </source>
</evidence>
<comment type="caution">
    <text evidence="3">The sequence shown here is derived from an EMBL/GenBank/DDBJ whole genome shotgun (WGS) entry which is preliminary data.</text>
</comment>
<dbReference type="Proteomes" id="UP000076555">
    <property type="component" value="Unassembled WGS sequence"/>
</dbReference>
<feature type="region of interest" description="Disordered" evidence="1">
    <location>
        <begin position="90"/>
        <end position="118"/>
    </location>
</feature>
<sequence length="118" mass="13054">MKKPILSVTKLSVLTLAGISFASLFIAQPSLAQFNSVDRGSNQNTDPFSPPNSGDINNVFDLMHRVKFGNLNWNANEQQEQLDSAALDFRARQQKAFQEQQQSNTDSASSSPEKIQLP</sequence>
<feature type="compositionally biased region" description="Polar residues" evidence="1">
    <location>
        <begin position="103"/>
        <end position="118"/>
    </location>
</feature>
<accession>A0A166J4E5</accession>
<evidence type="ECO:0000313" key="4">
    <source>
        <dbReference type="Proteomes" id="UP000076555"/>
    </source>
</evidence>
<feature type="signal peptide" evidence="2">
    <location>
        <begin position="1"/>
        <end position="32"/>
    </location>
</feature>
<protein>
    <recommendedName>
        <fullName evidence="5">Porin</fullName>
    </recommendedName>
</protein>
<dbReference type="OrthoDB" id="495412at2"/>
<feature type="region of interest" description="Disordered" evidence="1">
    <location>
        <begin position="36"/>
        <end position="56"/>
    </location>
</feature>
<evidence type="ECO:0000256" key="1">
    <source>
        <dbReference type="SAM" id="MobiDB-lite"/>
    </source>
</evidence>
<evidence type="ECO:0008006" key="5">
    <source>
        <dbReference type="Google" id="ProtNLM"/>
    </source>
</evidence>
<feature type="chain" id="PRO_5007875621" description="Porin" evidence="2">
    <location>
        <begin position="33"/>
        <end position="118"/>
    </location>
</feature>